<keyword evidence="5" id="KW-0472">Membrane</keyword>
<reference evidence="8 9" key="1">
    <citation type="journal article" date="2014" name="Genome Announc.">
        <title>Complete Genome Sequence of the Bovine Mastitis Pathogen Mycoplasma californicum Strain ST-6T (ATCC 33461T).</title>
        <authorList>
            <person name="Calcutt M.J."/>
            <person name="Foecking M.F."/>
            <person name="Fox L.K."/>
        </authorList>
    </citation>
    <scope>NUCLEOTIDE SEQUENCE [LARGE SCALE GENOMIC DNA]</scope>
    <source>
        <strain evidence="8 9">ST-6</strain>
    </source>
</reference>
<evidence type="ECO:0000313" key="8">
    <source>
        <dbReference type="EMBL" id="AIA29486.1"/>
    </source>
</evidence>
<dbReference type="EMBL" id="CP007521">
    <property type="protein sequence ID" value="AIA29486.1"/>
    <property type="molecule type" value="Genomic_DNA"/>
</dbReference>
<dbReference type="InterPro" id="IPR003760">
    <property type="entry name" value="PnrA-like"/>
</dbReference>
<keyword evidence="3" id="KW-1003">Cell membrane</keyword>
<gene>
    <name evidence="8" type="ORF">MCFN_01715</name>
</gene>
<dbReference type="AlphaFoldDB" id="A0A059XVX0"/>
<organism evidence="8 9">
    <name type="scientific">Mycoplasmopsis californica</name>
    <dbReference type="NCBI Taxonomy" id="2113"/>
    <lineage>
        <taxon>Bacteria</taxon>
        <taxon>Bacillati</taxon>
        <taxon>Mycoplasmatota</taxon>
        <taxon>Mycoplasmoidales</taxon>
        <taxon>Metamycoplasmataceae</taxon>
        <taxon>Mycoplasmopsis</taxon>
    </lineage>
</organism>
<dbReference type="Gene3D" id="3.40.50.2300">
    <property type="match status" value="1"/>
</dbReference>
<dbReference type="eggNOG" id="COG1744">
    <property type="taxonomic scope" value="Bacteria"/>
</dbReference>
<protein>
    <submittedName>
        <fullName evidence="8">Putative ABC transporter substrate-binding lipoprotein</fullName>
    </submittedName>
</protein>
<evidence type="ECO:0000313" key="9">
    <source>
        <dbReference type="Proteomes" id="UP000027088"/>
    </source>
</evidence>
<sequence length="449" mass="50401">MNKKIVLKLGTITTGISFISLSAACSSKMNEHPIPEEKKVTDKNMLPTTKLNPVELNDKFKLDATAKANAKKIVMIQYEDVAEGSEFNKLAWNGIKEFAQKQNNLDPSLYQLLSVKNNNFEELYKKALDEDYKIWVLSGIEHSEHFENFFKNSENLKKAQEKGIKIIQLGFDEQANINGAIISQIYNVKEAAFNAGYAAAEFLSHETPENRTFGIIGADSQPSTVGHYAEGFMKGVIYWNQKPENKDKKIKIASQQPIFNATYQSGQKMDKAIEKLMKTNPKLILSIIGDGINELLKHKEIATKYIIGVNEDYSVGEVAKNKLFLTSILKTPGQGVYNIIGLLSTTDGDLEKIYTNNDVKAILGKKDGQRFSKYGSFSDKLVGLAKPNLADRTKNELAESAIKKAEKMWAEISESDKTWIDTPKAINDENSEILNDFTRLYREMANVLK</sequence>
<dbReference type="Pfam" id="PF02608">
    <property type="entry name" value="Bmp"/>
    <property type="match status" value="1"/>
</dbReference>
<keyword evidence="6 8" id="KW-0449">Lipoprotein</keyword>
<dbReference type="InterPro" id="IPR028082">
    <property type="entry name" value="Peripla_BP_I"/>
</dbReference>
<evidence type="ECO:0000256" key="5">
    <source>
        <dbReference type="ARBA" id="ARBA00023136"/>
    </source>
</evidence>
<dbReference type="PANTHER" id="PTHR34296">
    <property type="entry name" value="TRANSCRIPTIONAL ACTIVATOR PROTEIN MED"/>
    <property type="match status" value="1"/>
</dbReference>
<comment type="similarity">
    <text evidence="2">Belongs to the BMP lipoprotein family.</text>
</comment>
<dbReference type="PRINTS" id="PR01733">
    <property type="entry name" value="LIPPROTEIN48"/>
</dbReference>
<dbReference type="KEGG" id="mcr:MCFN_01715"/>
<name>A0A059XVX0_9BACT</name>
<evidence type="ECO:0000256" key="3">
    <source>
        <dbReference type="ARBA" id="ARBA00022475"/>
    </source>
</evidence>
<dbReference type="RefSeq" id="WP_038561626.1">
    <property type="nucleotide sequence ID" value="NZ_CP007521.1"/>
</dbReference>
<evidence type="ECO:0000256" key="1">
    <source>
        <dbReference type="ARBA" id="ARBA00004193"/>
    </source>
</evidence>
<dbReference type="PANTHER" id="PTHR34296:SF2">
    <property type="entry name" value="ABC TRANSPORTER GUANOSINE-BINDING PROTEIN NUPN"/>
    <property type="match status" value="1"/>
</dbReference>
<dbReference type="InterPro" id="IPR008107">
    <property type="entry name" value="Mycoplasma_p48"/>
</dbReference>
<dbReference type="PROSITE" id="PS51257">
    <property type="entry name" value="PROKAR_LIPOPROTEIN"/>
    <property type="match status" value="1"/>
</dbReference>
<comment type="subcellular location">
    <subcellularLocation>
        <location evidence="1">Cell membrane</location>
        <topology evidence="1">Lipid-anchor</topology>
    </subcellularLocation>
</comment>
<dbReference type="Proteomes" id="UP000027088">
    <property type="component" value="Chromosome"/>
</dbReference>
<evidence type="ECO:0000259" key="7">
    <source>
        <dbReference type="Pfam" id="PF02608"/>
    </source>
</evidence>
<accession>A0A059XVX0</accession>
<keyword evidence="9" id="KW-1185">Reference proteome</keyword>
<dbReference type="SUPFAM" id="SSF53822">
    <property type="entry name" value="Periplasmic binding protein-like I"/>
    <property type="match status" value="1"/>
</dbReference>
<evidence type="ECO:0000256" key="6">
    <source>
        <dbReference type="ARBA" id="ARBA00023288"/>
    </source>
</evidence>
<dbReference type="InterPro" id="IPR050957">
    <property type="entry name" value="BMP_lipoprotein"/>
</dbReference>
<proteinExistence type="inferred from homology"/>
<evidence type="ECO:0000256" key="4">
    <source>
        <dbReference type="ARBA" id="ARBA00022729"/>
    </source>
</evidence>
<dbReference type="GO" id="GO:0005886">
    <property type="term" value="C:plasma membrane"/>
    <property type="evidence" value="ECO:0007669"/>
    <property type="project" value="UniProtKB-SubCell"/>
</dbReference>
<feature type="domain" description="ABC transporter substrate-binding protein PnrA-like" evidence="7">
    <location>
        <begin position="73"/>
        <end position="331"/>
    </location>
</feature>
<keyword evidence="4" id="KW-0732">Signal</keyword>
<evidence type="ECO:0000256" key="2">
    <source>
        <dbReference type="ARBA" id="ARBA00008610"/>
    </source>
</evidence>